<comment type="caution">
    <text evidence="1">The sequence shown here is derived from an EMBL/GenBank/DDBJ whole genome shotgun (WGS) entry which is preliminary data.</text>
</comment>
<organism evidence="1 2">
    <name type="scientific">Elysia crispata</name>
    <name type="common">lettuce slug</name>
    <dbReference type="NCBI Taxonomy" id="231223"/>
    <lineage>
        <taxon>Eukaryota</taxon>
        <taxon>Metazoa</taxon>
        <taxon>Spiralia</taxon>
        <taxon>Lophotrochozoa</taxon>
        <taxon>Mollusca</taxon>
        <taxon>Gastropoda</taxon>
        <taxon>Heterobranchia</taxon>
        <taxon>Euthyneura</taxon>
        <taxon>Panpulmonata</taxon>
        <taxon>Sacoglossa</taxon>
        <taxon>Placobranchoidea</taxon>
        <taxon>Plakobranchidae</taxon>
        <taxon>Elysia</taxon>
    </lineage>
</organism>
<name>A0AAE0YQV7_9GAST</name>
<protein>
    <submittedName>
        <fullName evidence="1">Uncharacterized protein</fullName>
    </submittedName>
</protein>
<dbReference type="Proteomes" id="UP001283361">
    <property type="component" value="Unassembled WGS sequence"/>
</dbReference>
<gene>
    <name evidence="1" type="ORF">RRG08_019505</name>
</gene>
<sequence length="96" mass="10794">MRHCPILGGLKSRTLQTVQAELMVLGVAISRRRSYLTSISLQGWTNMRSTMVGAWLRLPEFLLETRVIPLAHRLLSLACDASILWGFSRQKIEGQG</sequence>
<evidence type="ECO:0000313" key="1">
    <source>
        <dbReference type="EMBL" id="KAK3754461.1"/>
    </source>
</evidence>
<dbReference type="EMBL" id="JAWDGP010005674">
    <property type="protein sequence ID" value="KAK3754461.1"/>
    <property type="molecule type" value="Genomic_DNA"/>
</dbReference>
<proteinExistence type="predicted"/>
<dbReference type="AlphaFoldDB" id="A0AAE0YQV7"/>
<reference evidence="1" key="1">
    <citation type="journal article" date="2023" name="G3 (Bethesda)">
        <title>A reference genome for the long-term kleptoplast-retaining sea slug Elysia crispata morphotype clarki.</title>
        <authorList>
            <person name="Eastman K.E."/>
            <person name="Pendleton A.L."/>
            <person name="Shaikh M.A."/>
            <person name="Suttiyut T."/>
            <person name="Ogas R."/>
            <person name="Tomko P."/>
            <person name="Gavelis G."/>
            <person name="Widhalm J.R."/>
            <person name="Wisecaver J.H."/>
        </authorList>
    </citation>
    <scope>NUCLEOTIDE SEQUENCE</scope>
    <source>
        <strain evidence="1">ECLA1</strain>
    </source>
</reference>
<keyword evidence="2" id="KW-1185">Reference proteome</keyword>
<evidence type="ECO:0000313" key="2">
    <source>
        <dbReference type="Proteomes" id="UP001283361"/>
    </source>
</evidence>
<accession>A0AAE0YQV7</accession>